<dbReference type="EMBL" id="CP009888">
    <property type="protein sequence ID" value="AIY65055.1"/>
    <property type="molecule type" value="Genomic_DNA"/>
</dbReference>
<dbReference type="InterPro" id="IPR038706">
    <property type="entry name" value="Type_VI_SciN-like_sf"/>
</dbReference>
<name>A0A0A7EEI6_9GAMM</name>
<dbReference type="KEGG" id="pseo:OM33_07725"/>
<organism evidence="1 2">
    <name type="scientific">Pseudoalteromonas piratica</name>
    <dbReference type="NCBI Taxonomy" id="1348114"/>
    <lineage>
        <taxon>Bacteria</taxon>
        <taxon>Pseudomonadati</taxon>
        <taxon>Pseudomonadota</taxon>
        <taxon>Gammaproteobacteria</taxon>
        <taxon>Alteromonadales</taxon>
        <taxon>Pseudoalteromonadaceae</taxon>
        <taxon>Pseudoalteromonas</taxon>
    </lineage>
</organism>
<dbReference type="STRING" id="1348114.OM33_07725"/>
<dbReference type="HOGENOM" id="CLU_092347_3_0_6"/>
<dbReference type="PANTHER" id="PTHR37625">
    <property type="entry name" value="OUTER MEMBRANE LIPOPROTEIN-RELATED"/>
    <property type="match status" value="1"/>
</dbReference>
<keyword evidence="2" id="KW-1185">Reference proteome</keyword>
<protein>
    <recommendedName>
        <fullName evidence="3">Type VI secretion protein</fullName>
    </recommendedName>
</protein>
<proteinExistence type="predicted"/>
<dbReference type="eggNOG" id="COG3521">
    <property type="taxonomic scope" value="Bacteria"/>
</dbReference>
<sequence length="169" mass="19263">MHAKIIITILLLTLTGCSSNDILQRFSLPVQLKLETNSELNWSNNTANPVAIRLYQLEKSDRFLQSDFITLFNSDKSVLAEQLIERQRWYPVMPSTEEFKTIELLPGVRHLAVLVEFSDYQNSAATALITLPEDISKETVLWLGIQGTNVTFNVISEPSWWDSLFSWGS</sequence>
<reference evidence="1 2" key="1">
    <citation type="submission" date="2014-11" db="EMBL/GenBank/DDBJ databases">
        <title>Complete Genome Sequence of Pseudoalteromonas sp. Strain OCN003 Isolated from Kaneohe Bay, Oahu, Hawaii.</title>
        <authorList>
            <person name="Beurmann S."/>
            <person name="Videau P."/>
            <person name="Ushijima B."/>
            <person name="Smith A.M."/>
            <person name="Aeby G.S."/>
            <person name="Callahan S.M."/>
            <person name="Belcaid M."/>
        </authorList>
    </citation>
    <scope>NUCLEOTIDE SEQUENCE [LARGE SCALE GENOMIC DNA]</scope>
    <source>
        <strain evidence="1 2">OCN003</strain>
    </source>
</reference>
<dbReference type="Proteomes" id="UP000030341">
    <property type="component" value="Chromosome 1"/>
</dbReference>
<dbReference type="NCBIfam" id="TIGR03352">
    <property type="entry name" value="VI_chp_3"/>
    <property type="match status" value="1"/>
</dbReference>
<evidence type="ECO:0000313" key="2">
    <source>
        <dbReference type="Proteomes" id="UP000030341"/>
    </source>
</evidence>
<dbReference type="RefSeq" id="WP_038640586.1">
    <property type="nucleotide sequence ID" value="NZ_CP009888.1"/>
</dbReference>
<dbReference type="AlphaFoldDB" id="A0A0A7EEI6"/>
<dbReference type="OrthoDB" id="6291150at2"/>
<dbReference type="InterPro" id="IPR017734">
    <property type="entry name" value="T6SS_SciN"/>
</dbReference>
<dbReference type="PROSITE" id="PS51257">
    <property type="entry name" value="PROKAR_LIPOPROTEIN"/>
    <property type="match status" value="1"/>
</dbReference>
<dbReference type="Gene3D" id="2.60.40.4150">
    <property type="entry name" value="Type VI secretion system, lipoprotein SciN"/>
    <property type="match status" value="1"/>
</dbReference>
<gene>
    <name evidence="1" type="ORF">OM33_07725</name>
</gene>
<accession>A0A0A7EEI6</accession>
<dbReference type="Pfam" id="PF12790">
    <property type="entry name" value="T6SS-SciN"/>
    <property type="match status" value="1"/>
</dbReference>
<dbReference type="PANTHER" id="PTHR37625:SF4">
    <property type="entry name" value="OUTER MEMBRANE LIPOPROTEIN"/>
    <property type="match status" value="1"/>
</dbReference>
<evidence type="ECO:0008006" key="3">
    <source>
        <dbReference type="Google" id="ProtNLM"/>
    </source>
</evidence>
<evidence type="ECO:0000313" key="1">
    <source>
        <dbReference type="EMBL" id="AIY65055.1"/>
    </source>
</evidence>